<proteinExistence type="predicted"/>
<protein>
    <submittedName>
        <fullName evidence="2">Uncharacterized protein</fullName>
    </submittedName>
</protein>
<feature type="region of interest" description="Disordered" evidence="1">
    <location>
        <begin position="1"/>
        <end position="35"/>
    </location>
</feature>
<feature type="compositionally biased region" description="Basic and acidic residues" evidence="1">
    <location>
        <begin position="14"/>
        <end position="27"/>
    </location>
</feature>
<comment type="caution">
    <text evidence="2">The sequence shown here is derived from an EMBL/GenBank/DDBJ whole genome shotgun (WGS) entry which is preliminary data.</text>
</comment>
<gene>
    <name evidence="2" type="ORF">AAFF_G00278740</name>
</gene>
<evidence type="ECO:0000313" key="3">
    <source>
        <dbReference type="Proteomes" id="UP001221898"/>
    </source>
</evidence>
<feature type="compositionally biased region" description="Polar residues" evidence="1">
    <location>
        <begin position="79"/>
        <end position="88"/>
    </location>
</feature>
<dbReference type="AlphaFoldDB" id="A0AAD7SR85"/>
<feature type="region of interest" description="Disordered" evidence="1">
    <location>
        <begin position="65"/>
        <end position="89"/>
    </location>
</feature>
<sequence>MARSRILKPSAIPGRREHREAGVRQEEQSLDFKSAETFPGPNLSYHSAVTGPGWLDYLNRAVQEKSQTRGMESPAEGTPSASWFTSMTHGAERTALPRFL</sequence>
<accession>A0AAD7SR85</accession>
<keyword evidence="3" id="KW-1185">Reference proteome</keyword>
<evidence type="ECO:0000313" key="2">
    <source>
        <dbReference type="EMBL" id="KAJ8407300.1"/>
    </source>
</evidence>
<reference evidence="2" key="1">
    <citation type="journal article" date="2023" name="Science">
        <title>Genome structures resolve the early diversification of teleost fishes.</title>
        <authorList>
            <person name="Parey E."/>
            <person name="Louis A."/>
            <person name="Montfort J."/>
            <person name="Bouchez O."/>
            <person name="Roques C."/>
            <person name="Iampietro C."/>
            <person name="Lluch J."/>
            <person name="Castinel A."/>
            <person name="Donnadieu C."/>
            <person name="Desvignes T."/>
            <person name="Floi Bucao C."/>
            <person name="Jouanno E."/>
            <person name="Wen M."/>
            <person name="Mejri S."/>
            <person name="Dirks R."/>
            <person name="Jansen H."/>
            <person name="Henkel C."/>
            <person name="Chen W.J."/>
            <person name="Zahm M."/>
            <person name="Cabau C."/>
            <person name="Klopp C."/>
            <person name="Thompson A.W."/>
            <person name="Robinson-Rechavi M."/>
            <person name="Braasch I."/>
            <person name="Lecointre G."/>
            <person name="Bobe J."/>
            <person name="Postlethwait J.H."/>
            <person name="Berthelot C."/>
            <person name="Roest Crollius H."/>
            <person name="Guiguen Y."/>
        </authorList>
    </citation>
    <scope>NUCLEOTIDE SEQUENCE</scope>
    <source>
        <strain evidence="2">NC1722</strain>
    </source>
</reference>
<dbReference type="EMBL" id="JAINUG010000039">
    <property type="protein sequence ID" value="KAJ8407300.1"/>
    <property type="molecule type" value="Genomic_DNA"/>
</dbReference>
<name>A0AAD7SR85_9TELE</name>
<dbReference type="Proteomes" id="UP001221898">
    <property type="component" value="Unassembled WGS sequence"/>
</dbReference>
<organism evidence="2 3">
    <name type="scientific">Aldrovandia affinis</name>
    <dbReference type="NCBI Taxonomy" id="143900"/>
    <lineage>
        <taxon>Eukaryota</taxon>
        <taxon>Metazoa</taxon>
        <taxon>Chordata</taxon>
        <taxon>Craniata</taxon>
        <taxon>Vertebrata</taxon>
        <taxon>Euteleostomi</taxon>
        <taxon>Actinopterygii</taxon>
        <taxon>Neopterygii</taxon>
        <taxon>Teleostei</taxon>
        <taxon>Notacanthiformes</taxon>
        <taxon>Halosauridae</taxon>
        <taxon>Aldrovandia</taxon>
    </lineage>
</organism>
<evidence type="ECO:0000256" key="1">
    <source>
        <dbReference type="SAM" id="MobiDB-lite"/>
    </source>
</evidence>